<dbReference type="InterPro" id="IPR018769">
    <property type="entry name" value="VgrG2_DUF2345"/>
</dbReference>
<evidence type="ECO:0000256" key="2">
    <source>
        <dbReference type="SAM" id="MobiDB-lite"/>
    </source>
</evidence>
<evidence type="ECO:0000313" key="7">
    <source>
        <dbReference type="Proteomes" id="UP001597090"/>
    </source>
</evidence>
<dbReference type="RefSeq" id="WP_386812842.1">
    <property type="nucleotide sequence ID" value="NZ_JBHTIH010000004.1"/>
</dbReference>
<dbReference type="InterPro" id="IPR006533">
    <property type="entry name" value="T6SS_Vgr_RhsGE"/>
</dbReference>
<dbReference type="Gene3D" id="3.55.50.10">
    <property type="entry name" value="Baseplate protein-like domains"/>
    <property type="match status" value="1"/>
</dbReference>
<feature type="region of interest" description="Disordered" evidence="2">
    <location>
        <begin position="677"/>
        <end position="710"/>
    </location>
</feature>
<proteinExistence type="inferred from homology"/>
<feature type="domain" description="DUF2345" evidence="4">
    <location>
        <begin position="710"/>
        <end position="855"/>
    </location>
</feature>
<dbReference type="Pfam" id="PF05954">
    <property type="entry name" value="Phage_GPD"/>
    <property type="match status" value="1"/>
</dbReference>
<reference evidence="7" key="1">
    <citation type="journal article" date="2019" name="Int. J. Syst. Evol. Microbiol.">
        <title>The Global Catalogue of Microorganisms (GCM) 10K type strain sequencing project: providing services to taxonomists for standard genome sequencing and annotation.</title>
        <authorList>
            <consortium name="The Broad Institute Genomics Platform"/>
            <consortium name="The Broad Institute Genome Sequencing Center for Infectious Disease"/>
            <person name="Wu L."/>
            <person name="Ma J."/>
        </authorList>
    </citation>
    <scope>NUCLEOTIDE SEQUENCE [LARGE SCALE GENOMIC DNA]</scope>
    <source>
        <strain evidence="7">CCUG 55491</strain>
    </source>
</reference>
<feature type="domain" description="Gp5/Type VI secretion system Vgr protein OB-fold" evidence="3">
    <location>
        <begin position="463"/>
        <end position="511"/>
    </location>
</feature>
<dbReference type="EMBL" id="JBHTIH010000004">
    <property type="protein sequence ID" value="MFD0739814.1"/>
    <property type="molecule type" value="Genomic_DNA"/>
</dbReference>
<organism evidence="6 7">
    <name type="scientific">Lysobacter koreensis</name>
    <dbReference type="NCBI Taxonomy" id="266122"/>
    <lineage>
        <taxon>Bacteria</taxon>
        <taxon>Pseudomonadati</taxon>
        <taxon>Pseudomonadota</taxon>
        <taxon>Gammaproteobacteria</taxon>
        <taxon>Lysobacterales</taxon>
        <taxon>Lysobacteraceae</taxon>
        <taxon>Lysobacter</taxon>
    </lineage>
</organism>
<name>A0ABW2YPU2_9GAMM</name>
<accession>A0ABW2YPU2</accession>
<evidence type="ECO:0000259" key="5">
    <source>
        <dbReference type="Pfam" id="PF13296"/>
    </source>
</evidence>
<dbReference type="InterPro" id="IPR006531">
    <property type="entry name" value="Gp5/Vgr_OB"/>
</dbReference>
<keyword evidence="7" id="KW-1185">Reference proteome</keyword>
<evidence type="ECO:0000313" key="6">
    <source>
        <dbReference type="EMBL" id="MFD0739814.1"/>
    </source>
</evidence>
<evidence type="ECO:0000256" key="1">
    <source>
        <dbReference type="ARBA" id="ARBA00005558"/>
    </source>
</evidence>
<dbReference type="Pfam" id="PF04717">
    <property type="entry name" value="Phage_base_V"/>
    <property type="match status" value="1"/>
</dbReference>
<dbReference type="SUPFAM" id="SSF69349">
    <property type="entry name" value="Phage fibre proteins"/>
    <property type="match status" value="1"/>
</dbReference>
<gene>
    <name evidence="6" type="ORF">ACFQZQ_11025</name>
</gene>
<protein>
    <submittedName>
        <fullName evidence="6">Type VI secretion system Vgr family protein</fullName>
    </submittedName>
</protein>
<dbReference type="NCBIfam" id="TIGR03361">
    <property type="entry name" value="VI_Rhs_Vgr"/>
    <property type="match status" value="1"/>
</dbReference>
<evidence type="ECO:0000259" key="4">
    <source>
        <dbReference type="Pfam" id="PF10106"/>
    </source>
</evidence>
<feature type="region of interest" description="Disordered" evidence="2">
    <location>
        <begin position="440"/>
        <end position="464"/>
    </location>
</feature>
<comment type="similarity">
    <text evidence="1">Belongs to the VgrG protein family.</text>
</comment>
<dbReference type="Gene3D" id="4.10.220.110">
    <property type="match status" value="1"/>
</dbReference>
<dbReference type="SUPFAM" id="SSF69255">
    <property type="entry name" value="gp5 N-terminal domain-like"/>
    <property type="match status" value="1"/>
</dbReference>
<feature type="domain" description="Putative type VI secretion system Rhs element associated Vgr" evidence="5">
    <location>
        <begin position="538"/>
        <end position="644"/>
    </location>
</feature>
<dbReference type="Pfam" id="PF10106">
    <property type="entry name" value="DUF2345"/>
    <property type="match status" value="1"/>
</dbReference>
<dbReference type="InterPro" id="IPR017847">
    <property type="entry name" value="T6SS_RhsGE_Vgr_subset"/>
</dbReference>
<dbReference type="SUPFAM" id="SSF69279">
    <property type="entry name" value="Phage tail proteins"/>
    <property type="match status" value="2"/>
</dbReference>
<dbReference type="Gene3D" id="2.40.50.230">
    <property type="entry name" value="Gp5 N-terminal domain"/>
    <property type="match status" value="1"/>
</dbReference>
<sequence>MDIQSLARHAGDWLGRLSPKETSFGASQHARLIEIDTALPGAFVVERFAGREAVCAPFEFTIDCLSASAFLDVRALIGQPIALRLRQATGAQRQWHGHCTQLAPLGSDGGLARYRLTMAPWTAFLALRRNALIFQDLDALGVLERVFADYPQAAFRFDAGQALTTPAITTQYRESDWDFVVRLLADAGLAWRFEHAQTDEPRSPGGTSFGAHTLVVFDRAAQLPAATPDTLRFHRSDATESLDAITQFGEQRQATVDAFTTASWMPEQVEALSATSEADPASPHLPLREAYRVPRAGRFAQREHAQLTAELRLDALRLPQRLHAGSGNGRGLDAGVVFTLSQHPDLSGQAFVPLAVEHLAANNLGSGIVELLDDAGLEHGSYRNRFLAVPQGTPIVPMPGRKPHIAGAQTARVVGLPDAANTSNRDHQVRIQFAWQRGAQPHAGGLSESGSSAHPDGHAPGNETSGTWVRVAEWLAGPNWGSHALPRIGSEVLVEFLHADIDQPLVTGQLYNGEVAPPFALGDASNHLGTLSGLHTQSLDGGGQQQWLLDDAPGQLRQRLHTTLADSRLELGYLVEHGNGHRGNLRGQGFDLATLGWGNLRAGAGVLVSSTARANASSTQFDVAEAVSQLQAAAQTAQALSDAAGQHHVAPLSANAQQTQFITMLDVEQDGKYAGAVNGQATTKPSGGKRDGAQGGASAAGAGGAGAASGDPVERFARPLLLVEGPDRIALATPKSALAYAGGNVHLTAQQDLHLVAGETYAAVSGAHVALFAQQGPIRTIAANGPVSLQAHVGPLELLADQSVTITATDERIDVLASKKIVLQAGQTQVTLEGGNITFACPGNFTVKASENPFLSGARDAAILAKLPDTRIKRFDQQFQLINELTGEPVEGMPYKLLLASGDEYFGSTDHEGKTLRVGSVASEEAKVVWGETQAGASNA</sequence>
<dbReference type="Pfam" id="PF13296">
    <property type="entry name" value="T6SS_Vgr"/>
    <property type="match status" value="1"/>
</dbReference>
<comment type="caution">
    <text evidence="6">The sequence shown here is derived from an EMBL/GenBank/DDBJ whole genome shotgun (WGS) entry which is preliminary data.</text>
</comment>
<dbReference type="InterPro" id="IPR037026">
    <property type="entry name" value="Vgr_OB-fold_dom_sf"/>
</dbReference>
<dbReference type="NCBIfam" id="TIGR01646">
    <property type="entry name" value="vgr_GE"/>
    <property type="match status" value="1"/>
</dbReference>
<dbReference type="Proteomes" id="UP001597090">
    <property type="component" value="Unassembled WGS sequence"/>
</dbReference>
<dbReference type="Gene3D" id="2.30.110.50">
    <property type="match status" value="1"/>
</dbReference>
<dbReference type="InterPro" id="IPR028244">
    <property type="entry name" value="T6SS_Rhs_Vgr_dom"/>
</dbReference>
<evidence type="ECO:0000259" key="3">
    <source>
        <dbReference type="Pfam" id="PF04717"/>
    </source>
</evidence>